<dbReference type="PANTHER" id="PTHR47572">
    <property type="entry name" value="LIPOPROTEIN-RELATED"/>
    <property type="match status" value="1"/>
</dbReference>
<dbReference type="STRING" id="1447872.A0A1J9Q5S7"/>
<evidence type="ECO:0000256" key="2">
    <source>
        <dbReference type="SAM" id="SignalP"/>
    </source>
</evidence>
<evidence type="ECO:0000256" key="1">
    <source>
        <dbReference type="ARBA" id="ARBA00022801"/>
    </source>
</evidence>
<comment type="caution">
    <text evidence="4">The sequence shown here is derived from an EMBL/GenBank/DDBJ whole genome shotgun (WGS) entry which is preliminary data.</text>
</comment>
<feature type="domain" description="SMP-30/Gluconolactonase/LRE-like region" evidence="3">
    <location>
        <begin position="106"/>
        <end position="323"/>
    </location>
</feature>
<reference evidence="4 5" key="1">
    <citation type="submission" date="2015-07" db="EMBL/GenBank/DDBJ databases">
        <title>Emmonsia species relationships and genome sequence.</title>
        <authorList>
            <consortium name="The Broad Institute Genomics Platform"/>
            <person name="Cuomo C.A."/>
            <person name="Munoz J.F."/>
            <person name="Imamovic A."/>
            <person name="Priest M.E."/>
            <person name="Young S."/>
            <person name="Clay O.K."/>
            <person name="McEwen J.G."/>
        </authorList>
    </citation>
    <scope>NUCLEOTIDE SEQUENCE [LARGE SCALE GENOMIC DNA]</scope>
    <source>
        <strain evidence="4 5">UAMH 9510</strain>
    </source>
</reference>
<dbReference type="EMBL" id="LGRN01000774">
    <property type="protein sequence ID" value="OJD10501.1"/>
    <property type="molecule type" value="Genomic_DNA"/>
</dbReference>
<dbReference type="InterPro" id="IPR011042">
    <property type="entry name" value="6-blade_b-propeller_TolB-like"/>
</dbReference>
<keyword evidence="2" id="KW-0732">Signal</keyword>
<dbReference type="InterPro" id="IPR051262">
    <property type="entry name" value="SMP-30/CGR1_Lactonase"/>
</dbReference>
<keyword evidence="5" id="KW-1185">Reference proteome</keyword>
<dbReference type="Pfam" id="PF08450">
    <property type="entry name" value="SGL"/>
    <property type="match status" value="1"/>
</dbReference>
<evidence type="ECO:0000313" key="4">
    <source>
        <dbReference type="EMBL" id="OJD10501.1"/>
    </source>
</evidence>
<evidence type="ECO:0000313" key="5">
    <source>
        <dbReference type="Proteomes" id="UP000182235"/>
    </source>
</evidence>
<dbReference type="PANTHER" id="PTHR47572:SF4">
    <property type="entry name" value="LACTONASE DRP35"/>
    <property type="match status" value="1"/>
</dbReference>
<evidence type="ECO:0000259" key="3">
    <source>
        <dbReference type="Pfam" id="PF08450"/>
    </source>
</evidence>
<dbReference type="GO" id="GO:0016787">
    <property type="term" value="F:hydrolase activity"/>
    <property type="evidence" value="ECO:0007669"/>
    <property type="project" value="UniProtKB-KW"/>
</dbReference>
<organism evidence="4 5">
    <name type="scientific">Emergomyces pasteurianus Ep9510</name>
    <dbReference type="NCBI Taxonomy" id="1447872"/>
    <lineage>
        <taxon>Eukaryota</taxon>
        <taxon>Fungi</taxon>
        <taxon>Dikarya</taxon>
        <taxon>Ascomycota</taxon>
        <taxon>Pezizomycotina</taxon>
        <taxon>Eurotiomycetes</taxon>
        <taxon>Eurotiomycetidae</taxon>
        <taxon>Onygenales</taxon>
        <taxon>Ajellomycetaceae</taxon>
        <taxon>Emergomyces</taxon>
    </lineage>
</organism>
<dbReference type="VEuPathDB" id="FungiDB:AJ78_08508"/>
<dbReference type="SUPFAM" id="SSF63829">
    <property type="entry name" value="Calcium-dependent phosphotriesterase"/>
    <property type="match status" value="1"/>
</dbReference>
<accession>A0A1J9Q5S7</accession>
<keyword evidence="1" id="KW-0378">Hydrolase</keyword>
<dbReference type="AlphaFoldDB" id="A0A1J9Q5S7"/>
<sequence length="355" mass="37667">MLTKLTVASSLIAIAFSNPLDSTVSRRDENALLLDLPTDSFAGAIEAASVNKAGDVFAASFVKGNQIELGFAFGFFNQVKDGTKNVLSDDNPVFVVKNDTGTAPILTGARFVHDGNRLLLADAGNHRVLSVDVATSRASIFCSDRKMLQPNDIAISAVRDCLIYLSGQNYTANTVAGESGDLWTCDGGRAAQFDPEILKKAGIHRTNGVEASPDGSFLYLTSAENVDNNVRNHKIFKFALDTSTGALLKRDPELFYEFTGLEAGSDLDGMRTDVDGNLYATLNGEGKIIKLSPEGKVLQTILTTGVKGPSNVELGGNDGKTLFAIGKCADNAEVDCAASLQVDKAGRAFTELNKA</sequence>
<proteinExistence type="predicted"/>
<name>A0A1J9Q5S7_9EURO</name>
<dbReference type="Gene3D" id="2.120.10.30">
    <property type="entry name" value="TolB, C-terminal domain"/>
    <property type="match status" value="1"/>
</dbReference>
<gene>
    <name evidence="4" type="ORF">AJ78_08508</name>
</gene>
<dbReference type="InterPro" id="IPR013658">
    <property type="entry name" value="SGL"/>
</dbReference>
<dbReference type="Proteomes" id="UP000182235">
    <property type="component" value="Unassembled WGS sequence"/>
</dbReference>
<dbReference type="OrthoDB" id="423498at2759"/>
<protein>
    <recommendedName>
        <fullName evidence="3">SMP-30/Gluconolactonase/LRE-like region domain-containing protein</fullName>
    </recommendedName>
</protein>
<feature type="signal peptide" evidence="2">
    <location>
        <begin position="1"/>
        <end position="17"/>
    </location>
</feature>
<feature type="chain" id="PRO_5013063354" description="SMP-30/Gluconolactonase/LRE-like region domain-containing protein" evidence="2">
    <location>
        <begin position="18"/>
        <end position="355"/>
    </location>
</feature>